<comment type="caution">
    <text evidence="3">The sequence shown here is derived from an EMBL/GenBank/DDBJ whole genome shotgun (WGS) entry which is preliminary data.</text>
</comment>
<evidence type="ECO:0008006" key="8">
    <source>
        <dbReference type="Google" id="ProtNLM"/>
    </source>
</evidence>
<dbReference type="AlphaFoldDB" id="A0A4V4MRT0"/>
<sequence length="99" mass="11110">MATDAVINIHSHSHLPRICSCSLEKDLTIKIWEYTDTPAIEDMHIEATPSEQANEAPKENIEVAKESTEIPSKESTEAQEDTTITEHTNVTTTDRMDEN</sequence>
<dbReference type="Proteomes" id="UP000310708">
    <property type="component" value="Unassembled WGS sequence"/>
</dbReference>
<organism evidence="3 5">
    <name type="scientific">Wallemia mellicola</name>
    <dbReference type="NCBI Taxonomy" id="1708541"/>
    <lineage>
        <taxon>Eukaryota</taxon>
        <taxon>Fungi</taxon>
        <taxon>Dikarya</taxon>
        <taxon>Basidiomycota</taxon>
        <taxon>Wallemiomycotina</taxon>
        <taxon>Wallemiomycetes</taxon>
        <taxon>Wallemiales</taxon>
        <taxon>Wallemiaceae</taxon>
        <taxon>Wallemia</taxon>
    </lineage>
</organism>
<evidence type="ECO:0000313" key="2">
    <source>
        <dbReference type="EMBL" id="TIB78613.1"/>
    </source>
</evidence>
<proteinExistence type="predicted"/>
<reference evidence="5 6" key="1">
    <citation type="submission" date="2019-03" db="EMBL/GenBank/DDBJ databases">
        <title>Sequencing 25 genomes of Wallemia mellicola.</title>
        <authorList>
            <person name="Gostincar C."/>
        </authorList>
    </citation>
    <scope>NUCLEOTIDE SEQUENCE [LARGE SCALE GENOMIC DNA]</scope>
    <source>
        <strain evidence="3 5">EXF-1262</strain>
        <strain evidence="2 6">EXF-6152</strain>
        <strain evidence="4 7">EXF-757</strain>
    </source>
</reference>
<dbReference type="EMBL" id="SPRC01000025">
    <property type="protein sequence ID" value="TIB78613.1"/>
    <property type="molecule type" value="Genomic_DNA"/>
</dbReference>
<feature type="compositionally biased region" description="Basic and acidic residues" evidence="1">
    <location>
        <begin position="56"/>
        <end position="76"/>
    </location>
</feature>
<name>A0A4V4MRT0_9BASI</name>
<evidence type="ECO:0000313" key="3">
    <source>
        <dbReference type="EMBL" id="TIC00458.1"/>
    </source>
</evidence>
<protein>
    <recommendedName>
        <fullName evidence="8">WD40 repeat-like protein</fullName>
    </recommendedName>
</protein>
<dbReference type="EMBL" id="SPRH01000023">
    <property type="protein sequence ID" value="TIC00458.1"/>
    <property type="molecule type" value="Genomic_DNA"/>
</dbReference>
<gene>
    <name evidence="4" type="ORF">E3Q01_02239</name>
    <name evidence="3" type="ORF">E3Q17_02185</name>
    <name evidence="2" type="ORF">E3Q22_02557</name>
</gene>
<evidence type="ECO:0000313" key="7">
    <source>
        <dbReference type="Proteomes" id="UP000310708"/>
    </source>
</evidence>
<accession>A0A4V4MRT0</accession>
<evidence type="ECO:0000313" key="4">
    <source>
        <dbReference type="EMBL" id="TIC65247.1"/>
    </source>
</evidence>
<evidence type="ECO:0000313" key="5">
    <source>
        <dbReference type="Proteomes" id="UP000307169"/>
    </source>
</evidence>
<dbReference type="Proteomes" id="UP000310685">
    <property type="component" value="Unassembled WGS sequence"/>
</dbReference>
<dbReference type="EMBL" id="SPRX01000025">
    <property type="protein sequence ID" value="TIC65247.1"/>
    <property type="molecule type" value="Genomic_DNA"/>
</dbReference>
<evidence type="ECO:0000256" key="1">
    <source>
        <dbReference type="SAM" id="MobiDB-lite"/>
    </source>
</evidence>
<feature type="region of interest" description="Disordered" evidence="1">
    <location>
        <begin position="48"/>
        <end position="99"/>
    </location>
</feature>
<dbReference type="Proteomes" id="UP000307169">
    <property type="component" value="Unassembled WGS sequence"/>
</dbReference>
<evidence type="ECO:0000313" key="6">
    <source>
        <dbReference type="Proteomes" id="UP000310685"/>
    </source>
</evidence>